<proteinExistence type="predicted"/>
<name>A0A1H7PA92_STIAU</name>
<dbReference type="InterPro" id="IPR011030">
    <property type="entry name" value="Lipovitellin_superhlx_dom"/>
</dbReference>
<feature type="compositionally biased region" description="Low complexity" evidence="1">
    <location>
        <begin position="39"/>
        <end position="58"/>
    </location>
</feature>
<evidence type="ECO:0000259" key="2">
    <source>
        <dbReference type="PROSITE" id="PS51211"/>
    </source>
</evidence>
<dbReference type="Proteomes" id="UP000182719">
    <property type="component" value="Unassembled WGS sequence"/>
</dbReference>
<dbReference type="Pfam" id="PF13646">
    <property type="entry name" value="HEAT_2"/>
    <property type="match status" value="1"/>
</dbReference>
<sequence>MPRKHLLLSLPLFLIGIAAWGIALTPEPLPPPEPPQAGSLASSASPHAAPALAAPLSSQKRPDSTRAWVPGMQYRYALDSTQEVSSVPSQPGAQTPPGMRFHLRGEWRVGIVSVEGAQVHARVQLVPSSSEVSLEGEQVLAPEVRRTFEAGLAQPFFITLNGSGAVQLVHFEPGTDILVQGLLRATVAATQLVWTGPSHLTWQTEEMDTTGRYSARYTRKSASRFEKSKLAYSHLATPEGLHPLEDSPRVSVSALTTFEVGEDLWPSALQAREHLEVDSGPSLIKAVSSLQVELALKGRGQDSSLLGALDARRGRLVTLPLASYQGQEQDPRVALRQVLAGKTFDALVKDLHALPSNEQERDSARARALEQLRALFLLEPGQALLVHATLSAGMDPQAASPLLGALSAASTPECLQALSRIAEDGALAGTVRLDAVAALGMASTPNAEGVATLRTLSHGADPELASTATLGLGNAAMKLGPGQARDAETLVHELSSAYHATGQPEQQSLMLRALGNTRNPSALPTLQSALASPSPAVRSAAVEALRGMPAPGADQLLSSILLQDATAEVRQSAVFASSFRPLTPLLPALAQALRLDPSDLVRREIITLAGGQLPVTPGARVLLEWSSQNEPNPSLRNTALTFLSARAH</sequence>
<evidence type="ECO:0000313" key="3">
    <source>
        <dbReference type="EMBL" id="SEL32536.1"/>
    </source>
</evidence>
<reference evidence="4" key="1">
    <citation type="submission" date="2016-10" db="EMBL/GenBank/DDBJ databases">
        <authorList>
            <person name="Varghese N."/>
            <person name="Submissions S."/>
        </authorList>
    </citation>
    <scope>NUCLEOTIDE SEQUENCE [LARGE SCALE GENOMIC DNA]</scope>
    <source>
        <strain evidence="4">DSM 17044</strain>
    </source>
</reference>
<dbReference type="GO" id="GO:0005319">
    <property type="term" value="F:lipid transporter activity"/>
    <property type="evidence" value="ECO:0007669"/>
    <property type="project" value="InterPro"/>
</dbReference>
<evidence type="ECO:0000256" key="1">
    <source>
        <dbReference type="SAM" id="MobiDB-lite"/>
    </source>
</evidence>
<feature type="region of interest" description="Disordered" evidence="1">
    <location>
        <begin position="29"/>
        <end position="64"/>
    </location>
</feature>
<dbReference type="Gene3D" id="1.25.10.20">
    <property type="entry name" value="Vitellinogen, superhelical"/>
    <property type="match status" value="1"/>
</dbReference>
<feature type="compositionally biased region" description="Polar residues" evidence="1">
    <location>
        <begin position="80"/>
        <end position="93"/>
    </location>
</feature>
<dbReference type="EMBL" id="FOAP01000005">
    <property type="protein sequence ID" value="SEL32536.1"/>
    <property type="molecule type" value="Genomic_DNA"/>
</dbReference>
<keyword evidence="4" id="KW-1185">Reference proteome</keyword>
<accession>A0A1H7PA92</accession>
<dbReference type="SMART" id="SM00638">
    <property type="entry name" value="LPD_N"/>
    <property type="match status" value="1"/>
</dbReference>
<dbReference type="PROSITE" id="PS51211">
    <property type="entry name" value="VITELLOGENIN"/>
    <property type="match status" value="1"/>
</dbReference>
<dbReference type="SUPFAM" id="SSF48431">
    <property type="entry name" value="Lipovitellin-phosvitin complex, superhelical domain"/>
    <property type="match status" value="1"/>
</dbReference>
<gene>
    <name evidence="3" type="ORF">SAMN05444354_105221</name>
</gene>
<dbReference type="SMART" id="SM00567">
    <property type="entry name" value="EZ_HEAT"/>
    <property type="match status" value="4"/>
</dbReference>
<feature type="domain" description="Vitellogenin" evidence="2">
    <location>
        <begin position="68"/>
        <end position="563"/>
    </location>
</feature>
<evidence type="ECO:0000313" key="4">
    <source>
        <dbReference type="Proteomes" id="UP000182719"/>
    </source>
</evidence>
<dbReference type="InterPro" id="IPR004155">
    <property type="entry name" value="PBS_lyase_HEAT"/>
</dbReference>
<protein>
    <submittedName>
        <fullName evidence="3">HEAT repeat</fullName>
    </submittedName>
</protein>
<feature type="region of interest" description="Disordered" evidence="1">
    <location>
        <begin position="80"/>
        <end position="99"/>
    </location>
</feature>
<dbReference type="InterPro" id="IPR001747">
    <property type="entry name" value="Vitellogenin_N"/>
</dbReference>
<organism evidence="3 4">
    <name type="scientific">Stigmatella aurantiaca</name>
    <dbReference type="NCBI Taxonomy" id="41"/>
    <lineage>
        <taxon>Bacteria</taxon>
        <taxon>Pseudomonadati</taxon>
        <taxon>Myxococcota</taxon>
        <taxon>Myxococcia</taxon>
        <taxon>Myxococcales</taxon>
        <taxon>Cystobacterineae</taxon>
        <taxon>Archangiaceae</taxon>
        <taxon>Stigmatella</taxon>
    </lineage>
</organism>
<dbReference type="AlphaFoldDB" id="A0A1H7PA92"/>